<feature type="compositionally biased region" description="Polar residues" evidence="2">
    <location>
        <begin position="26"/>
        <end position="43"/>
    </location>
</feature>
<gene>
    <name evidence="5" type="ORF">BJ508DRAFT_176387</name>
</gene>
<evidence type="ECO:0000256" key="1">
    <source>
        <dbReference type="ARBA" id="ARBA00002343"/>
    </source>
</evidence>
<dbReference type="PROSITE" id="PS50897">
    <property type="entry name" value="CTLH"/>
    <property type="match status" value="1"/>
</dbReference>
<reference evidence="5 6" key="1">
    <citation type="journal article" date="2018" name="Nat. Ecol. Evol.">
        <title>Pezizomycetes genomes reveal the molecular basis of ectomycorrhizal truffle lifestyle.</title>
        <authorList>
            <person name="Murat C."/>
            <person name="Payen T."/>
            <person name="Noel B."/>
            <person name="Kuo A."/>
            <person name="Morin E."/>
            <person name="Chen J."/>
            <person name="Kohler A."/>
            <person name="Krizsan K."/>
            <person name="Balestrini R."/>
            <person name="Da Silva C."/>
            <person name="Montanini B."/>
            <person name="Hainaut M."/>
            <person name="Levati E."/>
            <person name="Barry K.W."/>
            <person name="Belfiori B."/>
            <person name="Cichocki N."/>
            <person name="Clum A."/>
            <person name="Dockter R.B."/>
            <person name="Fauchery L."/>
            <person name="Guy J."/>
            <person name="Iotti M."/>
            <person name="Le Tacon F."/>
            <person name="Lindquist E.A."/>
            <person name="Lipzen A."/>
            <person name="Malagnac F."/>
            <person name="Mello A."/>
            <person name="Molinier V."/>
            <person name="Miyauchi S."/>
            <person name="Poulain J."/>
            <person name="Riccioni C."/>
            <person name="Rubini A."/>
            <person name="Sitrit Y."/>
            <person name="Splivallo R."/>
            <person name="Traeger S."/>
            <person name="Wang M."/>
            <person name="Zifcakova L."/>
            <person name="Wipf D."/>
            <person name="Zambonelli A."/>
            <person name="Paolocci F."/>
            <person name="Nowrousian M."/>
            <person name="Ottonello S."/>
            <person name="Baldrian P."/>
            <person name="Spatafora J.W."/>
            <person name="Henrissat B."/>
            <person name="Nagy L.G."/>
            <person name="Aury J.M."/>
            <person name="Wincker P."/>
            <person name="Grigoriev I.V."/>
            <person name="Bonfante P."/>
            <person name="Martin F.M."/>
        </authorList>
    </citation>
    <scope>NUCLEOTIDE SEQUENCE [LARGE SCALE GENOMIC DNA]</scope>
    <source>
        <strain evidence="5 6">RN42</strain>
    </source>
</reference>
<comment type="function">
    <text evidence="1">Involved in the proteasome-dependent degradation of fructose-1,6-bisphosphatase.</text>
</comment>
<dbReference type="AlphaFoldDB" id="A0A3N4IHX9"/>
<organism evidence="5 6">
    <name type="scientific">Ascobolus immersus RN42</name>
    <dbReference type="NCBI Taxonomy" id="1160509"/>
    <lineage>
        <taxon>Eukaryota</taxon>
        <taxon>Fungi</taxon>
        <taxon>Dikarya</taxon>
        <taxon>Ascomycota</taxon>
        <taxon>Pezizomycotina</taxon>
        <taxon>Pezizomycetes</taxon>
        <taxon>Pezizales</taxon>
        <taxon>Ascobolaceae</taxon>
        <taxon>Ascobolus</taxon>
    </lineage>
</organism>
<evidence type="ECO:0000259" key="4">
    <source>
        <dbReference type="PROSITE" id="PS50897"/>
    </source>
</evidence>
<dbReference type="PROSITE" id="PS50188">
    <property type="entry name" value="B302_SPRY"/>
    <property type="match status" value="1"/>
</dbReference>
<dbReference type="InterPro" id="IPR001870">
    <property type="entry name" value="B30.2/SPRY"/>
</dbReference>
<evidence type="ECO:0000313" key="5">
    <source>
        <dbReference type="EMBL" id="RPA85449.1"/>
    </source>
</evidence>
<feature type="region of interest" description="Disordered" evidence="2">
    <location>
        <begin position="26"/>
        <end position="45"/>
    </location>
</feature>
<dbReference type="InterPro" id="IPR035782">
    <property type="entry name" value="SPRY_RanBP9/10"/>
</dbReference>
<proteinExistence type="predicted"/>
<dbReference type="InterPro" id="IPR043136">
    <property type="entry name" value="B30.2/SPRY_sf"/>
</dbReference>
<feature type="domain" description="CTLH" evidence="4">
    <location>
        <begin position="396"/>
        <end position="453"/>
    </location>
</feature>
<feature type="domain" description="B30.2/SPRY" evidence="3">
    <location>
        <begin position="120"/>
        <end position="309"/>
    </location>
</feature>
<dbReference type="EMBL" id="ML119653">
    <property type="protein sequence ID" value="RPA85449.1"/>
    <property type="molecule type" value="Genomic_DNA"/>
</dbReference>
<dbReference type="InterPro" id="IPR013320">
    <property type="entry name" value="ConA-like_dom_sf"/>
</dbReference>
<dbReference type="InterPro" id="IPR006594">
    <property type="entry name" value="LisH"/>
</dbReference>
<accession>A0A3N4IHX9</accession>
<protein>
    <submittedName>
        <fullName evidence="5">SPRY-domain-containing protein</fullName>
    </submittedName>
</protein>
<dbReference type="SMART" id="SM00449">
    <property type="entry name" value="SPRY"/>
    <property type="match status" value="1"/>
</dbReference>
<dbReference type="SMART" id="SM00668">
    <property type="entry name" value="CTLH"/>
    <property type="match status" value="1"/>
</dbReference>
<sequence>MATSAVRRTAGFPMSYASVASGQVRQSRLDASQNPTTGSNPLSYGQPLYPAQLFASSTTLGLHQDGLSDQSTPPVVPNYLSQTAFTDHLAQPKPSHEESYTPLPTEVAKLGKPMYLRNTVVDTADQSTHSARRPFQPLPTKWNENDKGQAVEVLADGLEVKFQGTTKNENEASTVRADHPVPVKCGIFYFEVTVFSRGKEGLIGVGFCEKTVDLTRLPGWEAKSWGYHGDDGKAFGRNGNGQGEPYGPSFASGDTIGCGINMADHTAFFTKNGVFLGTAFRDLKGTLYPAVGMQKDPEHIRANFGSDRFVYDIQNHIWGEKRKLYEEKICKASIASITPKVDEHSFIHSLVTSYLAHEGYVDTLRALTNEAEEDPSKSSQTALHFGNVEALKTDVDVSRRQSIRNAVLNGNIDEVIRLTDEYYPEVLKNNSKLHFRLRCRKLKEMIAASMATESVSSNGKSADKASSEYEMEVDGPHSNDWDNMDSDENRELNAAISYANQLKKEFNANDSPANNSAINEAFGLIAFPDPKNSPIFAQDGRKAIADDLNSAILVSQGRHSVAALGRLVQQTAVLVEEVSNYGGPTSLINVQRDFLSSRKNPY</sequence>
<dbReference type="InterPro" id="IPR050618">
    <property type="entry name" value="Ubq-SigPath_Reg"/>
</dbReference>
<dbReference type="SMART" id="SM00757">
    <property type="entry name" value="CRA"/>
    <property type="match status" value="1"/>
</dbReference>
<dbReference type="InterPro" id="IPR003877">
    <property type="entry name" value="SPRY_dom"/>
</dbReference>
<dbReference type="CDD" id="cd12909">
    <property type="entry name" value="SPRY_RanBP9_10"/>
    <property type="match status" value="1"/>
</dbReference>
<dbReference type="InterPro" id="IPR006595">
    <property type="entry name" value="CTLH_C"/>
</dbReference>
<name>A0A3N4IHX9_ASCIM</name>
<keyword evidence="6" id="KW-1185">Reference proteome</keyword>
<dbReference type="Pfam" id="PF00622">
    <property type="entry name" value="SPRY"/>
    <property type="match status" value="1"/>
</dbReference>
<dbReference type="Proteomes" id="UP000275078">
    <property type="component" value="Unassembled WGS sequence"/>
</dbReference>
<dbReference type="OrthoDB" id="25503at2759"/>
<evidence type="ECO:0000256" key="2">
    <source>
        <dbReference type="SAM" id="MobiDB-lite"/>
    </source>
</evidence>
<dbReference type="PROSITE" id="PS50896">
    <property type="entry name" value="LISH"/>
    <property type="match status" value="1"/>
</dbReference>
<evidence type="ECO:0000313" key="6">
    <source>
        <dbReference type="Proteomes" id="UP000275078"/>
    </source>
</evidence>
<evidence type="ECO:0000259" key="3">
    <source>
        <dbReference type="PROSITE" id="PS50188"/>
    </source>
</evidence>
<dbReference type="Pfam" id="PF10607">
    <property type="entry name" value="CTLH"/>
    <property type="match status" value="1"/>
</dbReference>
<dbReference type="SUPFAM" id="SSF49899">
    <property type="entry name" value="Concanavalin A-like lectins/glucanases"/>
    <property type="match status" value="1"/>
</dbReference>
<dbReference type="PANTHER" id="PTHR12864">
    <property type="entry name" value="RAN BINDING PROTEIN 9-RELATED"/>
    <property type="match status" value="1"/>
</dbReference>
<dbReference type="STRING" id="1160509.A0A3N4IHX9"/>
<dbReference type="Gene3D" id="2.60.120.920">
    <property type="match status" value="1"/>
</dbReference>
<dbReference type="InterPro" id="IPR013144">
    <property type="entry name" value="CRA_dom"/>
</dbReference>
<dbReference type="InterPro" id="IPR024964">
    <property type="entry name" value="CTLH/CRA"/>
</dbReference>